<dbReference type="RefSeq" id="WP_136927978.1">
    <property type="nucleotide sequence ID" value="NZ_SSMQ01000004.1"/>
</dbReference>
<reference evidence="2 3" key="1">
    <citation type="submission" date="2019-04" db="EMBL/GenBank/DDBJ databases">
        <authorList>
            <person name="Li Y."/>
            <person name="Wang J."/>
        </authorList>
    </citation>
    <scope>NUCLEOTIDE SEQUENCE [LARGE SCALE GENOMIC DNA]</scope>
    <source>
        <strain evidence="2 3">DSM 14668</strain>
    </source>
</reference>
<organism evidence="2 3">
    <name type="scientific">Polyangium fumosum</name>
    <dbReference type="NCBI Taxonomy" id="889272"/>
    <lineage>
        <taxon>Bacteria</taxon>
        <taxon>Pseudomonadati</taxon>
        <taxon>Myxococcota</taxon>
        <taxon>Polyangia</taxon>
        <taxon>Polyangiales</taxon>
        <taxon>Polyangiaceae</taxon>
        <taxon>Polyangium</taxon>
    </lineage>
</organism>
<dbReference type="AlphaFoldDB" id="A0A4U1JHU1"/>
<proteinExistence type="predicted"/>
<dbReference type="InterPro" id="IPR027598">
    <property type="entry name" value="Amphi-Trp_dom"/>
</dbReference>
<keyword evidence="3" id="KW-1185">Reference proteome</keyword>
<evidence type="ECO:0000259" key="1">
    <source>
        <dbReference type="Pfam" id="PF20068"/>
    </source>
</evidence>
<sequence length="80" mass="9072">MARDVTRIRTRDEFVALLRRVADAVERGEPFRVQVGGVRVTVPYDAELSIEHEAEGDAEEIEMQLRWRRGQAESDGADST</sequence>
<name>A0A4U1JHU1_9BACT</name>
<evidence type="ECO:0000313" key="3">
    <source>
        <dbReference type="Proteomes" id="UP000309215"/>
    </source>
</evidence>
<protein>
    <submittedName>
        <fullName evidence="2">Amphi-Trp domain-containing protein</fullName>
    </submittedName>
</protein>
<dbReference type="EMBL" id="SSMQ01000004">
    <property type="protein sequence ID" value="TKD12184.1"/>
    <property type="molecule type" value="Genomic_DNA"/>
</dbReference>
<gene>
    <name evidence="2" type="ORF">E8A74_06145</name>
</gene>
<dbReference type="Pfam" id="PF20068">
    <property type="entry name" value="Amphi-Trp"/>
    <property type="match status" value="1"/>
</dbReference>
<dbReference type="OrthoDB" id="3078539at2"/>
<accession>A0A4U1JHU1</accession>
<dbReference type="NCBIfam" id="TIGR04354">
    <property type="entry name" value="amphi-Trp"/>
    <property type="match status" value="1"/>
</dbReference>
<feature type="domain" description="Amphi-Trp" evidence="1">
    <location>
        <begin position="8"/>
        <end position="75"/>
    </location>
</feature>
<comment type="caution">
    <text evidence="2">The sequence shown here is derived from an EMBL/GenBank/DDBJ whole genome shotgun (WGS) entry which is preliminary data.</text>
</comment>
<dbReference type="Proteomes" id="UP000309215">
    <property type="component" value="Unassembled WGS sequence"/>
</dbReference>
<evidence type="ECO:0000313" key="2">
    <source>
        <dbReference type="EMBL" id="TKD12184.1"/>
    </source>
</evidence>